<gene>
    <name evidence="4" type="primary">rfbD</name>
    <name evidence="4" type="ORF">ACFSUE_10785</name>
</gene>
<comment type="similarity">
    <text evidence="1 2">Belongs to the dTDP-4-dehydrorhamnose reductase family.</text>
</comment>
<comment type="function">
    <text evidence="2">Catalyzes the reduction of dTDP-6-deoxy-L-lyxo-4-hexulose to yield dTDP-L-rhamnose.</text>
</comment>
<evidence type="ECO:0000256" key="2">
    <source>
        <dbReference type="RuleBase" id="RU364082"/>
    </source>
</evidence>
<dbReference type="Proteomes" id="UP001597399">
    <property type="component" value="Unassembled WGS sequence"/>
</dbReference>
<dbReference type="PANTHER" id="PTHR10491">
    <property type="entry name" value="DTDP-4-DEHYDRORHAMNOSE REDUCTASE"/>
    <property type="match status" value="1"/>
</dbReference>
<keyword evidence="5" id="KW-1185">Reference proteome</keyword>
<dbReference type="Gene3D" id="3.40.50.720">
    <property type="entry name" value="NAD(P)-binding Rossmann-like Domain"/>
    <property type="match status" value="1"/>
</dbReference>
<comment type="pathway">
    <text evidence="2">Carbohydrate biosynthesis; dTDP-L-rhamnose biosynthesis.</text>
</comment>
<evidence type="ECO:0000259" key="3">
    <source>
        <dbReference type="Pfam" id="PF04321"/>
    </source>
</evidence>
<dbReference type="InterPro" id="IPR029903">
    <property type="entry name" value="RmlD-like-bd"/>
</dbReference>
<dbReference type="NCBIfam" id="TIGR01214">
    <property type="entry name" value="rmlD"/>
    <property type="match status" value="1"/>
</dbReference>
<dbReference type="RefSeq" id="WP_253057667.1">
    <property type="nucleotide sequence ID" value="NZ_JAMXWM010000001.1"/>
</dbReference>
<organism evidence="4 5">
    <name type="scientific">Sporolactobacillus shoreicorticis</name>
    <dbReference type="NCBI Taxonomy" id="1923877"/>
    <lineage>
        <taxon>Bacteria</taxon>
        <taxon>Bacillati</taxon>
        <taxon>Bacillota</taxon>
        <taxon>Bacilli</taxon>
        <taxon>Bacillales</taxon>
        <taxon>Sporolactobacillaceae</taxon>
        <taxon>Sporolactobacillus</taxon>
    </lineage>
</organism>
<evidence type="ECO:0000313" key="5">
    <source>
        <dbReference type="Proteomes" id="UP001597399"/>
    </source>
</evidence>
<proteinExistence type="inferred from homology"/>
<evidence type="ECO:0000313" key="4">
    <source>
        <dbReference type="EMBL" id="MFD2694108.1"/>
    </source>
</evidence>
<name>A0ABW5S4E6_9BACL</name>
<accession>A0ABW5S4E6</accession>
<dbReference type="InterPro" id="IPR036291">
    <property type="entry name" value="NAD(P)-bd_dom_sf"/>
</dbReference>
<dbReference type="Pfam" id="PF04321">
    <property type="entry name" value="RmlD_sub_bind"/>
    <property type="match status" value="1"/>
</dbReference>
<dbReference type="Gene3D" id="3.90.25.10">
    <property type="entry name" value="UDP-galactose 4-epimerase, domain 1"/>
    <property type="match status" value="1"/>
</dbReference>
<dbReference type="InterPro" id="IPR005913">
    <property type="entry name" value="dTDP_dehydrorham_reduct"/>
</dbReference>
<keyword evidence="2" id="KW-0521">NADP</keyword>
<feature type="domain" description="RmlD-like substrate binding" evidence="3">
    <location>
        <begin position="4"/>
        <end position="281"/>
    </location>
</feature>
<sequence length="291" mass="32797">MSNKVLVTGGQGQLGTELTIVLQEKGFKTHSLGHQKLDITDLDQVHQVFGEIKPDVVCHTAAYTAVDQAETDRDGAFLVNAIGTRNVAIASEEIGAKLVYVSTDYVFNGEKKGAYSEFDFPSPLGVYGQSKYAGEQFVHDFHSKFFIARTSWVYGQYGGNFVKTMLKLAETHEQLKVVNDQRGCPTYTKDLAEKIIELFQTDKYGVYHLSNSGSCTWHEFAKAIFDIKGIDIKVDPCTTEEFPRPAKRPKNSEFEHMALRLNGFEDIKDWRSALESYFKDVSKKDDQKHIN</sequence>
<reference evidence="5" key="1">
    <citation type="journal article" date="2019" name="Int. J. Syst. Evol. Microbiol.">
        <title>The Global Catalogue of Microorganisms (GCM) 10K type strain sequencing project: providing services to taxonomists for standard genome sequencing and annotation.</title>
        <authorList>
            <consortium name="The Broad Institute Genomics Platform"/>
            <consortium name="The Broad Institute Genome Sequencing Center for Infectious Disease"/>
            <person name="Wu L."/>
            <person name="Ma J."/>
        </authorList>
    </citation>
    <scope>NUCLEOTIDE SEQUENCE [LARGE SCALE GENOMIC DNA]</scope>
    <source>
        <strain evidence="5">TISTR 2466</strain>
    </source>
</reference>
<dbReference type="EMBL" id="JBHUMQ010000026">
    <property type="protein sequence ID" value="MFD2694108.1"/>
    <property type="molecule type" value="Genomic_DNA"/>
</dbReference>
<dbReference type="PANTHER" id="PTHR10491:SF4">
    <property type="entry name" value="METHIONINE ADENOSYLTRANSFERASE 2 SUBUNIT BETA"/>
    <property type="match status" value="1"/>
</dbReference>
<dbReference type="SUPFAM" id="SSF51735">
    <property type="entry name" value="NAD(P)-binding Rossmann-fold domains"/>
    <property type="match status" value="1"/>
</dbReference>
<dbReference type="CDD" id="cd05254">
    <property type="entry name" value="dTDP_HR_like_SDR_e"/>
    <property type="match status" value="1"/>
</dbReference>
<evidence type="ECO:0000256" key="1">
    <source>
        <dbReference type="ARBA" id="ARBA00010944"/>
    </source>
</evidence>
<comment type="caution">
    <text evidence="4">The sequence shown here is derived from an EMBL/GenBank/DDBJ whole genome shotgun (WGS) entry which is preliminary data.</text>
</comment>
<protein>
    <recommendedName>
        <fullName evidence="2">dTDP-4-dehydrorhamnose reductase</fullName>
        <ecNumber evidence="2">1.1.1.133</ecNumber>
    </recommendedName>
</protein>
<dbReference type="EC" id="1.1.1.133" evidence="2"/>
<dbReference type="GO" id="GO:0008831">
    <property type="term" value="F:dTDP-4-dehydrorhamnose reductase activity"/>
    <property type="evidence" value="ECO:0007669"/>
    <property type="project" value="UniProtKB-EC"/>
</dbReference>
<keyword evidence="2 4" id="KW-0560">Oxidoreductase</keyword>